<dbReference type="InterPro" id="IPR027417">
    <property type="entry name" value="P-loop_NTPase"/>
</dbReference>
<keyword evidence="2" id="KW-1185">Reference proteome</keyword>
<dbReference type="RefSeq" id="WP_139327261.1">
    <property type="nucleotide sequence ID" value="NZ_FTMN01000013.1"/>
</dbReference>
<protein>
    <recommendedName>
        <fullName evidence="3">Intracellular multiplication protein IcmB</fullName>
    </recommendedName>
</protein>
<sequence length="1027" mass="116556">MGVSLFGSIVDGISRGMEKTQHPGKSCDLALPIGDTHITVCDNGSLVSVIEIRGNRTFIGAELHEENIRELEDTLAQYFNAKAHDIGFFYEQDTDKGVIKRELEYIYSPIRSASRAQGLLNDELLNEEMTMLQDFLHIERTWLVCWTLPSVRTQVARGELLAGDAFRKLHTRTRQSLTKMSDFSMRASTHNSMLERLQAAMTHLGFSLRRLNNSEFTRNIRRCIDEHKTGNNWSPRLAGTNTGNIIYPAENQKEMVKEAAAALMPERIGTQLWPSEPEYHPDFKDMLIVGNRVYKILALRVMPNGRIPFNKLLREANGYKIPFRFSALLHSAGAGQITAKYALMSLLTIIPIPSTNKQVRDQIDALGKLKKEHGFPDAAGQYCLTTWAPLGEEDRLRQNADRLLQIVNGWGQANGYFLRDDVKEGFMSTLPGYRNGSIAPTGVGPLRELLYQMPLTRPSLPFDKGAMTFLSEDGRPLAFQPFDYKVMRHHVYLVVGEPGYGKSATINNMISSLVMSSPDVPYIGISDIGTSSLGSIRLAQSILPEGKKHLAMYHRFNNVERDAYNILQTDYALRRPLIEHNADISNLLELMLSDDRTQSIHPDLPGLIQAVLKLAYDLKADKGPKSSPNYYTGSAHNDRYWPEIGSALQRIGLRPEKTDTWWYIFDELHDAGEHRAASLVQRFAAPTLPFLARVASRSEIREEYPGDYDTSTKLVEYFARRIGEVSERYPALSNISQLDLGDARIIALDMEEVVPAGDKKSDFSLKKQGAIFVTVAARILTSRFFWKEDRLAYIPERYRAYYSDWIRSIRQTTNVFMEDEVQRTAGIPQADSMRTKITNEGRKWEIGIILSSQDVTEMPQRVIKFSTCRIICGFTKKSIDDAAKSLELTDNERELVIRRIRPPSKEGAWILLMMDADEGYYSQLVNVKMGPQKLWGLSTKNRDSRVRDAIYQEFGDEPGRRLLAKMYPSGSIEDEYQTRLHRLSESEDMGLMTLEETQDNKNVLEGLKDSIIEHGRAIYTQEIREGL</sequence>
<dbReference type="STRING" id="49186.SAMN05421647_11357"/>
<reference evidence="1 2" key="1">
    <citation type="submission" date="2017-01" db="EMBL/GenBank/DDBJ databases">
        <authorList>
            <person name="Mah S.A."/>
            <person name="Swanson W.J."/>
            <person name="Moy G.W."/>
            <person name="Vacquier V.D."/>
        </authorList>
    </citation>
    <scope>NUCLEOTIDE SEQUENCE [LARGE SCALE GENOMIC DNA]</scope>
    <source>
        <strain evidence="1 2">DSM 7027</strain>
    </source>
</reference>
<organism evidence="1 2">
    <name type="scientific">Marinobacterium stanieri</name>
    <dbReference type="NCBI Taxonomy" id="49186"/>
    <lineage>
        <taxon>Bacteria</taxon>
        <taxon>Pseudomonadati</taxon>
        <taxon>Pseudomonadota</taxon>
        <taxon>Gammaproteobacteria</taxon>
        <taxon>Oceanospirillales</taxon>
        <taxon>Oceanospirillaceae</taxon>
        <taxon>Marinobacterium</taxon>
    </lineage>
</organism>
<dbReference type="AlphaFoldDB" id="A0A1N6XB54"/>
<name>A0A1N6XB54_9GAMM</name>
<dbReference type="Gene3D" id="3.40.50.300">
    <property type="entry name" value="P-loop containing nucleotide triphosphate hydrolases"/>
    <property type="match status" value="1"/>
</dbReference>
<dbReference type="SUPFAM" id="SSF52540">
    <property type="entry name" value="P-loop containing nucleoside triphosphate hydrolases"/>
    <property type="match status" value="1"/>
</dbReference>
<evidence type="ECO:0000313" key="1">
    <source>
        <dbReference type="EMBL" id="SIQ99490.1"/>
    </source>
</evidence>
<evidence type="ECO:0008006" key="3">
    <source>
        <dbReference type="Google" id="ProtNLM"/>
    </source>
</evidence>
<gene>
    <name evidence="1" type="ORF">SAMN05421647_11357</name>
</gene>
<evidence type="ECO:0000313" key="2">
    <source>
        <dbReference type="Proteomes" id="UP000186895"/>
    </source>
</evidence>
<dbReference type="EMBL" id="FTMN01000013">
    <property type="protein sequence ID" value="SIQ99490.1"/>
    <property type="molecule type" value="Genomic_DNA"/>
</dbReference>
<dbReference type="Proteomes" id="UP000186895">
    <property type="component" value="Unassembled WGS sequence"/>
</dbReference>
<proteinExistence type="predicted"/>
<accession>A0A1N6XB54</accession>